<accession>A0A2P5XWI4</accession>
<dbReference type="Proteomes" id="UP000239757">
    <property type="component" value="Unassembled WGS sequence"/>
</dbReference>
<evidence type="ECO:0000313" key="1">
    <source>
        <dbReference type="EMBL" id="PPS07712.1"/>
    </source>
</evidence>
<dbReference type="AlphaFoldDB" id="A0A2P5XWI4"/>
<organism evidence="1 2">
    <name type="scientific">Gossypium barbadense</name>
    <name type="common">Sea Island cotton</name>
    <name type="synonym">Hibiscus barbadensis</name>
    <dbReference type="NCBI Taxonomy" id="3634"/>
    <lineage>
        <taxon>Eukaryota</taxon>
        <taxon>Viridiplantae</taxon>
        <taxon>Streptophyta</taxon>
        <taxon>Embryophyta</taxon>
        <taxon>Tracheophyta</taxon>
        <taxon>Spermatophyta</taxon>
        <taxon>Magnoliopsida</taxon>
        <taxon>eudicotyledons</taxon>
        <taxon>Gunneridae</taxon>
        <taxon>Pentapetalae</taxon>
        <taxon>rosids</taxon>
        <taxon>malvids</taxon>
        <taxon>Malvales</taxon>
        <taxon>Malvaceae</taxon>
        <taxon>Malvoideae</taxon>
        <taxon>Gossypium</taxon>
    </lineage>
</organism>
<protein>
    <recommendedName>
        <fullName evidence="3">Endonuclease/exonuclease/phosphatase domain-containing protein</fullName>
    </recommendedName>
</protein>
<dbReference type="Gene3D" id="3.60.10.10">
    <property type="entry name" value="Endonuclease/exonuclease/phosphatase"/>
    <property type="match status" value="1"/>
</dbReference>
<dbReference type="OrthoDB" id="1729225at2759"/>
<dbReference type="InterPro" id="IPR036691">
    <property type="entry name" value="Endo/exonu/phosph_ase_sf"/>
</dbReference>
<dbReference type="SUPFAM" id="SSF56219">
    <property type="entry name" value="DNase I-like"/>
    <property type="match status" value="1"/>
</dbReference>
<sequence length="210" mass="23857">MFLRSFILTGDIAGSFSFSFDPVEGSGSAWFWWWCLLRLLASLALRMVAIDVGKTIGDVVAIDWRDRGGGWTDYIRIRVKIDVLRPFRRVIHLVGSEGTETVCAINGVDVSIQNYSSHDIDSLIRLESQNSLKFKGFYGHANPNLRSWSWDILRMMGSSVKEDWIVGGNFNAIINDAEKEGGHRKSRVTMDEFRDVMEELTLVDMKTDKD</sequence>
<reference evidence="1 2" key="1">
    <citation type="submission" date="2015-01" db="EMBL/GenBank/DDBJ databases">
        <title>Genome of allotetraploid Gossypium barbadense reveals genomic plasticity and fiber elongation in cotton evolution.</title>
        <authorList>
            <person name="Chen X."/>
            <person name="Liu X."/>
            <person name="Zhao B."/>
            <person name="Zheng H."/>
            <person name="Hu Y."/>
            <person name="Lu G."/>
            <person name="Yang C."/>
            <person name="Chen J."/>
            <person name="Shan C."/>
            <person name="Zhang L."/>
            <person name="Zhou Y."/>
            <person name="Wang L."/>
            <person name="Guo W."/>
            <person name="Bai Y."/>
            <person name="Ruan J."/>
            <person name="Shangguan X."/>
            <person name="Mao Y."/>
            <person name="Jiang J."/>
            <person name="Zhu Y."/>
            <person name="Lei J."/>
            <person name="Kang H."/>
            <person name="Chen S."/>
            <person name="He X."/>
            <person name="Wang R."/>
            <person name="Wang Y."/>
            <person name="Chen J."/>
            <person name="Wang L."/>
            <person name="Yu S."/>
            <person name="Wang B."/>
            <person name="Wei J."/>
            <person name="Song S."/>
            <person name="Lu X."/>
            <person name="Gao Z."/>
            <person name="Gu W."/>
            <person name="Deng X."/>
            <person name="Ma D."/>
            <person name="Wang S."/>
            <person name="Liang W."/>
            <person name="Fang L."/>
            <person name="Cai C."/>
            <person name="Zhu X."/>
            <person name="Zhou B."/>
            <person name="Zhang Y."/>
            <person name="Chen Z."/>
            <person name="Xu S."/>
            <person name="Zhu R."/>
            <person name="Wang S."/>
            <person name="Zhang T."/>
            <person name="Zhao G."/>
        </authorList>
    </citation>
    <scope>NUCLEOTIDE SEQUENCE [LARGE SCALE GENOMIC DNA]</scope>
    <source>
        <strain evidence="2">cv. Xinhai21</strain>
        <tissue evidence="1">Leaf</tissue>
    </source>
</reference>
<proteinExistence type="predicted"/>
<name>A0A2P5XWI4_GOSBA</name>
<dbReference type="EMBL" id="KZ664109">
    <property type="protein sequence ID" value="PPS07712.1"/>
    <property type="molecule type" value="Genomic_DNA"/>
</dbReference>
<gene>
    <name evidence="1" type="ORF">GOBAR_AA12932</name>
</gene>
<evidence type="ECO:0000313" key="2">
    <source>
        <dbReference type="Proteomes" id="UP000239757"/>
    </source>
</evidence>
<evidence type="ECO:0008006" key="3">
    <source>
        <dbReference type="Google" id="ProtNLM"/>
    </source>
</evidence>